<dbReference type="PANTHER" id="PTHR46319">
    <property type="entry name" value="ZINC FINGER FYVE DOMAIN-CONTAINING PROTEIN"/>
    <property type="match status" value="1"/>
</dbReference>
<accession>A0A7R8ZH53</accession>
<protein>
    <submittedName>
        <fullName evidence="2">Uncharacterized protein</fullName>
    </submittedName>
</protein>
<evidence type="ECO:0000256" key="1">
    <source>
        <dbReference type="SAM" id="MobiDB-lite"/>
    </source>
</evidence>
<feature type="compositionally biased region" description="Polar residues" evidence="1">
    <location>
        <begin position="634"/>
        <end position="644"/>
    </location>
</feature>
<reference evidence="2" key="1">
    <citation type="submission" date="2020-11" db="EMBL/GenBank/DDBJ databases">
        <authorList>
            <person name="Tran Van P."/>
        </authorList>
    </citation>
    <scope>NUCLEOTIDE SEQUENCE</scope>
</reference>
<evidence type="ECO:0000313" key="2">
    <source>
        <dbReference type="EMBL" id="CAD7223505.1"/>
    </source>
</evidence>
<dbReference type="AlphaFoldDB" id="A0A7R8ZH53"/>
<proteinExistence type="predicted"/>
<dbReference type="SMART" id="SM01421">
    <property type="entry name" value="DUF3480"/>
    <property type="match status" value="1"/>
</dbReference>
<dbReference type="Pfam" id="PF11979">
    <property type="entry name" value="SARA_C"/>
    <property type="match status" value="1"/>
</dbReference>
<feature type="region of interest" description="Disordered" evidence="1">
    <location>
        <begin position="564"/>
        <end position="667"/>
    </location>
</feature>
<sequence length="946" mass="103617">MRGKTAGMWNGGWTFRSAGPCVMDSLRCRSNKGTTSPSSSSSAPRLNVVPGGMLSSISLIPIGDGLPPLARVTSDGRLALRECPLDYMFSLQGMRTVAQDEILIVLERQTEEVELPRDILLHLNEIYQAAAKGDTYGPLSHSVATGMFLGSRDHAGFLFVRPTFQCLDGGMLLPSSPFLIGILLTKWEMPWAKVFPLRLMLRLGAEFRFYPCPLFSVRNRKPVYMEVGHTIMNLLADFRNFSYTLATVPGAKIQMEDRITSLLLPRSSYNQVMKAVSSSDEHALAFAATFSREADSHLVCTQSAEDFSYQTQAINIQNKPRKVTGASFIVFNGSLKHSSGLSGKSSIVEDGLMVHIPQETMALLRSALESCSDFEIGCGTMGEMNLDDTVQIRWIQENEDLNDGVLSPVDNRSMKGVKSVAIHKGTDYLGDSKLIRWTELFLIQVTDADSSSQRDLVDVNRLSEAVARAACLALVKHLDPLMAAGKSRLGFRAIIDMENVSYECGSRGERLPSSVLNDLDTEVIPVIHRAATALESVGGVGLVLELVFHILFCGDIEDVDKPEEVVPREAGSSLHRTREMSALNTLTEAYTDSEGEEEDRRARRLSEEARRGRPESDGEDSQDRQDVFTVVDEASQSSAGSRQGTPKIKHRGDSHQGTPKSKKLPPSLVPYMDLAAAEEEDLIPEAMDISTDAEGSAAEEEIVGSNEKPQGKVSGEQQVQETNDVEDSEAAVNDLDEYGIPPEPKGPCPPALQEQVQRILDKCKHDGIDTNAVIQRSKHFRNPSIYEKLIQFQQIEEFGTNFSPDIHNPYQWGPESYYEELARAQKIEMDKREKERKERTKVEFVSGTRKSGASTGSGTAGGQSSSTGTGEEDVKRRKSKWDQPAPPQPIKVPPTIPVGGTGIVTLPTHLQSFATASIITRNPNPVALSAVGAATIVNAFGSVKKK</sequence>
<dbReference type="PANTHER" id="PTHR46319:SF3">
    <property type="entry name" value="ZINC FINGER FYVE DOMAIN-CONTAINING PROTEIN"/>
    <property type="match status" value="1"/>
</dbReference>
<organism evidence="2">
    <name type="scientific">Cyprideis torosa</name>
    <dbReference type="NCBI Taxonomy" id="163714"/>
    <lineage>
        <taxon>Eukaryota</taxon>
        <taxon>Metazoa</taxon>
        <taxon>Ecdysozoa</taxon>
        <taxon>Arthropoda</taxon>
        <taxon>Crustacea</taxon>
        <taxon>Oligostraca</taxon>
        <taxon>Ostracoda</taxon>
        <taxon>Podocopa</taxon>
        <taxon>Podocopida</taxon>
        <taxon>Cytherocopina</taxon>
        <taxon>Cytheroidea</taxon>
        <taxon>Cytherideidae</taxon>
        <taxon>Cyprideis</taxon>
    </lineage>
</organism>
<feature type="region of interest" description="Disordered" evidence="1">
    <location>
        <begin position="829"/>
        <end position="896"/>
    </location>
</feature>
<dbReference type="InterPro" id="IPR022557">
    <property type="entry name" value="SARA-like_C"/>
</dbReference>
<name>A0A7R8ZH53_9CRUS</name>
<feature type="compositionally biased region" description="Basic and acidic residues" evidence="1">
    <location>
        <begin position="598"/>
        <end position="626"/>
    </location>
</feature>
<dbReference type="OrthoDB" id="5872154at2759"/>
<dbReference type="GO" id="GO:0016197">
    <property type="term" value="P:endosomal transport"/>
    <property type="evidence" value="ECO:0007669"/>
    <property type="project" value="TreeGrafter"/>
</dbReference>
<feature type="compositionally biased region" description="Low complexity" evidence="1">
    <location>
        <begin position="846"/>
        <end position="869"/>
    </location>
</feature>
<dbReference type="InterPro" id="IPR012479">
    <property type="entry name" value="SAP30BP"/>
</dbReference>
<dbReference type="EMBL" id="OB660212">
    <property type="protein sequence ID" value="CAD7223505.1"/>
    <property type="molecule type" value="Genomic_DNA"/>
</dbReference>
<dbReference type="Pfam" id="PF07818">
    <property type="entry name" value="HCNGP"/>
    <property type="match status" value="1"/>
</dbReference>
<feature type="region of interest" description="Disordered" evidence="1">
    <location>
        <begin position="691"/>
        <end position="730"/>
    </location>
</feature>
<dbReference type="GO" id="GO:0031901">
    <property type="term" value="C:early endosome membrane"/>
    <property type="evidence" value="ECO:0007669"/>
    <property type="project" value="TreeGrafter"/>
</dbReference>
<dbReference type="Gene3D" id="3.30.1360.220">
    <property type="entry name" value="Domain of unknown function (DUF3480), N-terminal subdomain"/>
    <property type="match status" value="2"/>
</dbReference>
<dbReference type="Gene3D" id="3.30.500.40">
    <property type="match status" value="1"/>
</dbReference>
<feature type="compositionally biased region" description="Pro residues" evidence="1">
    <location>
        <begin position="884"/>
        <end position="896"/>
    </location>
</feature>
<gene>
    <name evidence="2" type="ORF">CTOB1V02_LOCUS1489</name>
</gene>
<dbReference type="GO" id="GO:0006355">
    <property type="term" value="P:regulation of DNA-templated transcription"/>
    <property type="evidence" value="ECO:0007669"/>
    <property type="project" value="InterPro"/>
</dbReference>
<feature type="compositionally biased region" description="Basic and acidic residues" evidence="1">
    <location>
        <begin position="829"/>
        <end position="842"/>
    </location>
</feature>